<reference evidence="2 3" key="1">
    <citation type="submission" date="2016-06" db="EMBL/GenBank/DDBJ databases">
        <title>Evolution of pathogenesis and genome organization in the Tremellales.</title>
        <authorList>
            <person name="Cuomo C."/>
            <person name="Litvintseva A."/>
            <person name="Heitman J."/>
            <person name="Chen Y."/>
            <person name="Sun S."/>
            <person name="Springer D."/>
            <person name="Dromer F."/>
            <person name="Young S."/>
            <person name="Zeng Q."/>
            <person name="Chapman S."/>
            <person name="Gujja S."/>
            <person name="Saif S."/>
            <person name="Birren B."/>
        </authorList>
    </citation>
    <scope>NUCLEOTIDE SEQUENCE [LARGE SCALE GENOMIC DNA]</scope>
    <source>
        <strain evidence="2 3">ATCC 28783</strain>
    </source>
</reference>
<feature type="compositionally biased region" description="Acidic residues" evidence="1">
    <location>
        <begin position="411"/>
        <end position="426"/>
    </location>
</feature>
<gene>
    <name evidence="2" type="ORF">M231_07222</name>
</gene>
<evidence type="ECO:0000313" key="3">
    <source>
        <dbReference type="Proteomes" id="UP000289152"/>
    </source>
</evidence>
<feature type="compositionally biased region" description="Acidic residues" evidence="1">
    <location>
        <begin position="384"/>
        <end position="401"/>
    </location>
</feature>
<dbReference type="VEuPathDB" id="FungiDB:TREMEDRAFT_58875"/>
<dbReference type="EMBL" id="SDIL01000132">
    <property type="protein sequence ID" value="RXK35543.1"/>
    <property type="molecule type" value="Genomic_DNA"/>
</dbReference>
<sequence>MVTRRQAASLKKATAASVKKRRRSHGSRSPVARSTRPVAAAGPSTERIGQGPQDSPAPRHLTPFPREKTPIGGPSFPSTPLREVPPNVEYQTPNNRKIKGGVEASGPPYRDGPVVVVPKPGGRQNSYHDIVLQPIDVSSVKVQHFIKYLRSWKSTKAESTRAKVDPVLEVLGTEGTIVGYASQPCDCCEDMLAKPTRWQDFTKKWPCLVPVIRFLGSEQYHIGGHCYWCLVDQGTCSFAIDSRIGPRDQLKLSLSQWRTMYRTLDKAMANIILLDHRFGRDIDKTDENAVMVGQQVNDVYRSVGELCQKLNDCKISGPDNRLPVQTRFGTESHIQIPDHSHFNWNFAPMPDKKKRVAPIVKIGSSSKKSKKSKGKQKAVQNFESDTEPSDGEHEETEEDDDKSSSSTSDTDPVDYEAGDNIEEPDA</sequence>
<evidence type="ECO:0000256" key="1">
    <source>
        <dbReference type="SAM" id="MobiDB-lite"/>
    </source>
</evidence>
<organism evidence="2 3">
    <name type="scientific">Tremella mesenterica</name>
    <name type="common">Jelly fungus</name>
    <dbReference type="NCBI Taxonomy" id="5217"/>
    <lineage>
        <taxon>Eukaryota</taxon>
        <taxon>Fungi</taxon>
        <taxon>Dikarya</taxon>
        <taxon>Basidiomycota</taxon>
        <taxon>Agaricomycotina</taxon>
        <taxon>Tremellomycetes</taxon>
        <taxon>Tremellales</taxon>
        <taxon>Tremellaceae</taxon>
        <taxon>Tremella</taxon>
    </lineage>
</organism>
<feature type="compositionally biased region" description="Basic residues" evidence="1">
    <location>
        <begin position="367"/>
        <end position="376"/>
    </location>
</feature>
<feature type="region of interest" description="Disordered" evidence="1">
    <location>
        <begin position="1"/>
        <end position="111"/>
    </location>
</feature>
<dbReference type="AlphaFoldDB" id="A0A4Q1BFX9"/>
<dbReference type="Proteomes" id="UP000289152">
    <property type="component" value="Unassembled WGS sequence"/>
</dbReference>
<dbReference type="InParanoid" id="A0A4Q1BFX9"/>
<accession>A0A4Q1BFX9</accession>
<comment type="caution">
    <text evidence="2">The sequence shown here is derived from an EMBL/GenBank/DDBJ whole genome shotgun (WGS) entry which is preliminary data.</text>
</comment>
<protein>
    <submittedName>
        <fullName evidence="2">Uncharacterized protein</fullName>
    </submittedName>
</protein>
<keyword evidence="3" id="KW-1185">Reference proteome</keyword>
<proteinExistence type="predicted"/>
<feature type="region of interest" description="Disordered" evidence="1">
    <location>
        <begin position="355"/>
        <end position="426"/>
    </location>
</feature>
<evidence type="ECO:0000313" key="2">
    <source>
        <dbReference type="EMBL" id="RXK35543.1"/>
    </source>
</evidence>
<name>A0A4Q1BFX9_TREME</name>